<dbReference type="Proteomes" id="UP000499080">
    <property type="component" value="Unassembled WGS sequence"/>
</dbReference>
<gene>
    <name evidence="1" type="ORF">AVEN_253715_1</name>
</gene>
<evidence type="ECO:0000313" key="1">
    <source>
        <dbReference type="EMBL" id="GBM20913.1"/>
    </source>
</evidence>
<dbReference type="AlphaFoldDB" id="A0A4Y2DVI9"/>
<protein>
    <recommendedName>
        <fullName evidence="3">Histone-lysine N-methyltransferase SETMAR</fullName>
    </recommendedName>
</protein>
<reference evidence="1 2" key="1">
    <citation type="journal article" date="2019" name="Sci. Rep.">
        <title>Orb-weaving spider Araneus ventricosus genome elucidates the spidroin gene catalogue.</title>
        <authorList>
            <person name="Kono N."/>
            <person name="Nakamura H."/>
            <person name="Ohtoshi R."/>
            <person name="Moran D.A.P."/>
            <person name="Shinohara A."/>
            <person name="Yoshida Y."/>
            <person name="Fujiwara M."/>
            <person name="Mori M."/>
            <person name="Tomita M."/>
            <person name="Arakawa K."/>
        </authorList>
    </citation>
    <scope>NUCLEOTIDE SEQUENCE [LARGE SCALE GENOMIC DNA]</scope>
</reference>
<accession>A0A4Y2DVI9</accession>
<evidence type="ECO:0000313" key="2">
    <source>
        <dbReference type="Proteomes" id="UP000499080"/>
    </source>
</evidence>
<sequence length="93" mass="10832">MACREMASSSCIGNTQTAHKTRELLQKFKWEKVRSRSPYSPDLASNLGFIHLSRTRFASDSDVKTLAQWVETRFLPSRVKDKYLKRFGDYVEK</sequence>
<keyword evidence="2" id="KW-1185">Reference proteome</keyword>
<name>A0A4Y2DVI9_ARAVE</name>
<dbReference type="EMBL" id="BGPR01000450">
    <property type="protein sequence ID" value="GBM20913.1"/>
    <property type="molecule type" value="Genomic_DNA"/>
</dbReference>
<proteinExistence type="predicted"/>
<organism evidence="1 2">
    <name type="scientific">Araneus ventricosus</name>
    <name type="common">Orbweaver spider</name>
    <name type="synonym">Epeira ventricosa</name>
    <dbReference type="NCBI Taxonomy" id="182803"/>
    <lineage>
        <taxon>Eukaryota</taxon>
        <taxon>Metazoa</taxon>
        <taxon>Ecdysozoa</taxon>
        <taxon>Arthropoda</taxon>
        <taxon>Chelicerata</taxon>
        <taxon>Arachnida</taxon>
        <taxon>Araneae</taxon>
        <taxon>Araneomorphae</taxon>
        <taxon>Entelegynae</taxon>
        <taxon>Araneoidea</taxon>
        <taxon>Araneidae</taxon>
        <taxon>Araneus</taxon>
    </lineage>
</organism>
<comment type="caution">
    <text evidence="1">The sequence shown here is derived from an EMBL/GenBank/DDBJ whole genome shotgun (WGS) entry which is preliminary data.</text>
</comment>
<evidence type="ECO:0008006" key="3">
    <source>
        <dbReference type="Google" id="ProtNLM"/>
    </source>
</evidence>